<dbReference type="AlphaFoldDB" id="A0A1I6YJH5"/>
<gene>
    <name evidence="2" type="ORF">SAMN05192563_1001536</name>
</gene>
<protein>
    <submittedName>
        <fullName evidence="2">Uncharacterized protein</fullName>
    </submittedName>
</protein>
<evidence type="ECO:0000313" key="2">
    <source>
        <dbReference type="EMBL" id="SFT50666.1"/>
    </source>
</evidence>
<feature type="region of interest" description="Disordered" evidence="1">
    <location>
        <begin position="1"/>
        <end position="36"/>
    </location>
</feature>
<reference evidence="2 3" key="1">
    <citation type="submission" date="2016-10" db="EMBL/GenBank/DDBJ databases">
        <authorList>
            <person name="de Groot N.N."/>
        </authorList>
    </citation>
    <scope>NUCLEOTIDE SEQUENCE [LARGE SCALE GENOMIC DNA]</scope>
    <source>
        <strain evidence="2 3">LMG 27731</strain>
    </source>
</reference>
<name>A0A1I6YJH5_9BURK</name>
<organism evidence="2 3">
    <name type="scientific">Paraburkholderia aspalathi</name>
    <dbReference type="NCBI Taxonomy" id="1324617"/>
    <lineage>
        <taxon>Bacteria</taxon>
        <taxon>Pseudomonadati</taxon>
        <taxon>Pseudomonadota</taxon>
        <taxon>Betaproteobacteria</taxon>
        <taxon>Burkholderiales</taxon>
        <taxon>Burkholderiaceae</taxon>
        <taxon>Paraburkholderia</taxon>
    </lineage>
</organism>
<proteinExistence type="predicted"/>
<sequence length="216" mass="22160">MPGIKQMATAAPRSGKIGAGKGVATKQTGKSTGGAVAAKRMGKNVDVIVTTNRVGKSADAVAAPKRAGKTADVVAKGKRAGKITNVVVPAKRAGKTADVVVAGKRAGTALGGAVLVSRRAAKGVMPIVEVRFGHVSVSVQKPTAADVKRAVTASKKVAKGLGERLVRPGVSLRHPPGVPVFTADPRDPQRVVRRLHGKVERGHFVNGQFEPEKSPA</sequence>
<dbReference type="Proteomes" id="UP000198844">
    <property type="component" value="Unassembled WGS sequence"/>
</dbReference>
<accession>A0A1I6YJH5</accession>
<evidence type="ECO:0000256" key="1">
    <source>
        <dbReference type="SAM" id="MobiDB-lite"/>
    </source>
</evidence>
<dbReference type="EMBL" id="FPBH01000001">
    <property type="protein sequence ID" value="SFT50666.1"/>
    <property type="molecule type" value="Genomic_DNA"/>
</dbReference>
<evidence type="ECO:0000313" key="3">
    <source>
        <dbReference type="Proteomes" id="UP000198844"/>
    </source>
</evidence>